<evidence type="ECO:0000313" key="3">
    <source>
        <dbReference type="Proteomes" id="UP000008281"/>
    </source>
</evidence>
<dbReference type="OrthoDB" id="5830627at2759"/>
<name>E3LIN2_CAERE</name>
<feature type="transmembrane region" description="Helical" evidence="1">
    <location>
        <begin position="96"/>
        <end position="120"/>
    </location>
</feature>
<keyword evidence="1" id="KW-0472">Membrane</keyword>
<keyword evidence="1" id="KW-1133">Transmembrane helix</keyword>
<feature type="transmembrane region" description="Helical" evidence="1">
    <location>
        <begin position="62"/>
        <end position="84"/>
    </location>
</feature>
<dbReference type="eggNOG" id="ENOG502TIZ5">
    <property type="taxonomic scope" value="Eukaryota"/>
</dbReference>
<proteinExistence type="predicted"/>
<dbReference type="Proteomes" id="UP000008281">
    <property type="component" value="Unassembled WGS sequence"/>
</dbReference>
<dbReference type="HOGENOM" id="CLU_1628581_0_0_1"/>
<keyword evidence="1" id="KW-0812">Transmembrane</keyword>
<sequence length="163" mass="19369">MSVIVDWIEDCLETYFDVYVDNQYMLLGVAFALFYIYQVLIIVVDAAFAMYNWRNLRNFGDFTFFLALIILSTVQLILSVFYYFYMFPSMDNEQLLYFTTIFAPISIFYMTIIVSISVVVSCRMRSENVHYLRKIIVFSFFRPHQRVISDLYAVEERNGKKSV</sequence>
<dbReference type="OMA" id="KMSFFRS"/>
<evidence type="ECO:0000313" key="2">
    <source>
        <dbReference type="EMBL" id="EFO94845.1"/>
    </source>
</evidence>
<dbReference type="InParanoid" id="E3LIN2"/>
<reference evidence="2" key="1">
    <citation type="submission" date="2007-07" db="EMBL/GenBank/DDBJ databases">
        <title>PCAP assembly of the Caenorhabditis remanei genome.</title>
        <authorList>
            <consortium name="The Caenorhabditis remanei Sequencing Consortium"/>
            <person name="Wilson R.K."/>
        </authorList>
    </citation>
    <scope>NUCLEOTIDE SEQUENCE [LARGE SCALE GENOMIC DNA]</scope>
    <source>
        <strain evidence="2">PB4641</strain>
    </source>
</reference>
<protein>
    <submittedName>
        <fullName evidence="2">Uncharacterized protein</fullName>
    </submittedName>
</protein>
<organism evidence="3">
    <name type="scientific">Caenorhabditis remanei</name>
    <name type="common">Caenorhabditis vulgaris</name>
    <dbReference type="NCBI Taxonomy" id="31234"/>
    <lineage>
        <taxon>Eukaryota</taxon>
        <taxon>Metazoa</taxon>
        <taxon>Ecdysozoa</taxon>
        <taxon>Nematoda</taxon>
        <taxon>Chromadorea</taxon>
        <taxon>Rhabditida</taxon>
        <taxon>Rhabditina</taxon>
        <taxon>Rhabditomorpha</taxon>
        <taxon>Rhabditoidea</taxon>
        <taxon>Rhabditidae</taxon>
        <taxon>Peloderinae</taxon>
        <taxon>Caenorhabditis</taxon>
    </lineage>
</organism>
<dbReference type="AlphaFoldDB" id="E3LIN2"/>
<feature type="transmembrane region" description="Helical" evidence="1">
    <location>
        <begin position="24"/>
        <end position="50"/>
    </location>
</feature>
<dbReference type="EMBL" id="DS268409">
    <property type="protein sequence ID" value="EFO94845.1"/>
    <property type="molecule type" value="Genomic_DNA"/>
</dbReference>
<accession>E3LIN2</accession>
<gene>
    <name evidence="2" type="ORF">CRE_08993</name>
</gene>
<keyword evidence="3" id="KW-1185">Reference proteome</keyword>
<evidence type="ECO:0000256" key="1">
    <source>
        <dbReference type="SAM" id="Phobius"/>
    </source>
</evidence>